<evidence type="ECO:0000313" key="3">
    <source>
        <dbReference type="EMBL" id="RDH44809.1"/>
    </source>
</evidence>
<accession>A0A4P9VPZ6</accession>
<feature type="domain" description="Bacteriophage lambda Replication protein O N-terminal" evidence="2">
    <location>
        <begin position="30"/>
        <end position="126"/>
    </location>
</feature>
<dbReference type="Proteomes" id="UP000257039">
    <property type="component" value="Unassembled WGS sequence"/>
</dbReference>
<dbReference type="EMBL" id="NDXW01000001">
    <property type="protein sequence ID" value="RDH44809.1"/>
    <property type="molecule type" value="Genomic_DNA"/>
</dbReference>
<keyword evidence="4" id="KW-1185">Reference proteome</keyword>
<evidence type="ECO:0000313" key="4">
    <source>
        <dbReference type="Proteomes" id="UP000257039"/>
    </source>
</evidence>
<comment type="caution">
    <text evidence="3">The sequence shown here is derived from an EMBL/GenBank/DDBJ whole genome shotgun (WGS) entry which is preliminary data.</text>
</comment>
<sequence>MNTADIKNNDISYLGSHASDNKHQGDSTIVDIKKGYTRVADELLEALCRMELSGREFRLVLTIIRKTYGFHKPKDYIALSQLADMSGIQKKHISTVIKKLVDSKILLREGQGPIKQYGINPVIPEWKLVKPRTKKAPNLGQVSPKMGTRASPNLGKNTPILEKTTPKTGITPNPKFGDSHPENGENYPKNGDINKDINLDFGRQAAIAS</sequence>
<dbReference type="Pfam" id="PF04492">
    <property type="entry name" value="Phage_rep_O"/>
    <property type="match status" value="1"/>
</dbReference>
<dbReference type="RefSeq" id="WP_094787883.1">
    <property type="nucleotide sequence ID" value="NZ_NDXW01000001.1"/>
</dbReference>
<dbReference type="InterPro" id="IPR036388">
    <property type="entry name" value="WH-like_DNA-bd_sf"/>
</dbReference>
<dbReference type="NCBIfam" id="TIGR01610">
    <property type="entry name" value="phage_O_Nterm"/>
    <property type="match status" value="1"/>
</dbReference>
<organism evidence="3 4">
    <name type="scientific">Zooshikella ganghwensis</name>
    <dbReference type="NCBI Taxonomy" id="202772"/>
    <lineage>
        <taxon>Bacteria</taxon>
        <taxon>Pseudomonadati</taxon>
        <taxon>Pseudomonadota</taxon>
        <taxon>Gammaproteobacteria</taxon>
        <taxon>Oceanospirillales</taxon>
        <taxon>Zooshikellaceae</taxon>
        <taxon>Zooshikella</taxon>
    </lineage>
</organism>
<dbReference type="InterPro" id="IPR006497">
    <property type="entry name" value="Phage_lambda_VrpO_N"/>
</dbReference>
<dbReference type="GO" id="GO:0006260">
    <property type="term" value="P:DNA replication"/>
    <property type="evidence" value="ECO:0007669"/>
    <property type="project" value="InterPro"/>
</dbReference>
<reference evidence="3 4" key="1">
    <citation type="submission" date="2017-04" db="EMBL/GenBank/DDBJ databases">
        <title>Draft genome sequence of Zooshikella ganghwensis VG4 isolated from Red Sea sediments.</title>
        <authorList>
            <person name="Rehman Z."/>
            <person name="Alam I."/>
            <person name="Kamau A."/>
            <person name="Bajic V."/>
            <person name="Leiknes T."/>
        </authorList>
    </citation>
    <scope>NUCLEOTIDE SEQUENCE [LARGE SCALE GENOMIC DNA]</scope>
    <source>
        <strain evidence="3 4">VG4</strain>
    </source>
</reference>
<feature type="region of interest" description="Disordered" evidence="1">
    <location>
        <begin position="136"/>
        <end position="196"/>
    </location>
</feature>
<dbReference type="AlphaFoldDB" id="A0A4P9VPZ6"/>
<name>A0A4P9VPZ6_9GAMM</name>
<proteinExistence type="predicted"/>
<protein>
    <recommendedName>
        <fullName evidence="2">Bacteriophage lambda Replication protein O N-terminal domain-containing protein</fullName>
    </recommendedName>
</protein>
<dbReference type="Gene3D" id="1.10.10.10">
    <property type="entry name" value="Winged helix-like DNA-binding domain superfamily/Winged helix DNA-binding domain"/>
    <property type="match status" value="1"/>
</dbReference>
<evidence type="ECO:0000259" key="2">
    <source>
        <dbReference type="Pfam" id="PF04492"/>
    </source>
</evidence>
<evidence type="ECO:0000256" key="1">
    <source>
        <dbReference type="SAM" id="MobiDB-lite"/>
    </source>
</evidence>
<gene>
    <name evidence="3" type="ORF">B9G39_15975</name>
</gene>